<reference evidence="7" key="1">
    <citation type="submission" date="2014-01" db="EMBL/GenBank/DDBJ databases">
        <authorList>
            <person name="Aslett M."/>
        </authorList>
    </citation>
    <scope>NUCLEOTIDE SEQUENCE</scope>
</reference>
<evidence type="ECO:0000313" key="7">
    <source>
        <dbReference type="EMBL" id="CDW54111.1"/>
    </source>
</evidence>
<feature type="domain" description="Sushi" evidence="6">
    <location>
        <begin position="80"/>
        <end position="139"/>
    </location>
</feature>
<feature type="domain" description="Sushi" evidence="6">
    <location>
        <begin position="949"/>
        <end position="1020"/>
    </location>
</feature>
<protein>
    <submittedName>
        <fullName evidence="7">Sushi domain containing protein</fullName>
    </submittedName>
</protein>
<accession>A0A077Z1Z9</accession>
<dbReference type="PANTHER" id="PTHR45656">
    <property type="entry name" value="PROTEIN CBR-CLEC-78"/>
    <property type="match status" value="1"/>
</dbReference>
<dbReference type="Proteomes" id="UP000030665">
    <property type="component" value="Unassembled WGS sequence"/>
</dbReference>
<feature type="domain" description="Sushi" evidence="6">
    <location>
        <begin position="497"/>
        <end position="571"/>
    </location>
</feature>
<reference evidence="7" key="2">
    <citation type="submission" date="2014-03" db="EMBL/GenBank/DDBJ databases">
        <title>The whipworm genome and dual-species transcriptomics of an intimate host-pathogen interaction.</title>
        <authorList>
            <person name="Foth B.J."/>
            <person name="Tsai I.J."/>
            <person name="Reid A.J."/>
            <person name="Bancroft A.J."/>
            <person name="Nichol S."/>
            <person name="Tracey A."/>
            <person name="Holroyd N."/>
            <person name="Cotton J.A."/>
            <person name="Stanley E.J."/>
            <person name="Zarowiecki M."/>
            <person name="Liu J.Z."/>
            <person name="Huckvale T."/>
            <person name="Cooper P.J."/>
            <person name="Grencis R.K."/>
            <person name="Berriman M."/>
        </authorList>
    </citation>
    <scope>NUCLEOTIDE SEQUENCE [LARGE SCALE GENOMIC DNA]</scope>
</reference>
<dbReference type="InterPro" id="IPR000436">
    <property type="entry name" value="Sushi_SCR_CCP_dom"/>
</dbReference>
<keyword evidence="3 4" id="KW-1015">Disulfide bond</keyword>
<dbReference type="SMART" id="SM00032">
    <property type="entry name" value="CCP"/>
    <property type="match status" value="14"/>
</dbReference>
<feature type="domain" description="Sushi" evidence="6">
    <location>
        <begin position="1174"/>
        <end position="1233"/>
    </location>
</feature>
<keyword evidence="4" id="KW-0768">Sushi</keyword>
<dbReference type="AlphaFoldDB" id="A0A077Z1Z9"/>
<gene>
    <name evidence="7" type="ORF">TTRE_0000238001</name>
</gene>
<dbReference type="InterPro" id="IPR051277">
    <property type="entry name" value="SEZ6_CSMD_C4BPB_Regulators"/>
</dbReference>
<dbReference type="InterPro" id="IPR035976">
    <property type="entry name" value="Sushi/SCR/CCP_sf"/>
</dbReference>
<feature type="domain" description="Sushi" evidence="6">
    <location>
        <begin position="141"/>
        <end position="207"/>
    </location>
</feature>
<feature type="disulfide bond" evidence="4">
    <location>
        <begin position="1323"/>
        <end position="1350"/>
    </location>
</feature>
<keyword evidence="2" id="KW-0677">Repeat</keyword>
<feature type="chain" id="PRO_5001728340" evidence="5">
    <location>
        <begin position="25"/>
        <end position="1417"/>
    </location>
</feature>
<dbReference type="SUPFAM" id="SSF48726">
    <property type="entry name" value="Immunoglobulin"/>
    <property type="match status" value="1"/>
</dbReference>
<dbReference type="InterPro" id="IPR036179">
    <property type="entry name" value="Ig-like_dom_sf"/>
</dbReference>
<feature type="domain" description="Sushi" evidence="6">
    <location>
        <begin position="324"/>
        <end position="381"/>
    </location>
</feature>
<feature type="signal peptide" evidence="5">
    <location>
        <begin position="1"/>
        <end position="24"/>
    </location>
</feature>
<feature type="disulfide bond" evidence="4">
    <location>
        <begin position="352"/>
        <end position="379"/>
    </location>
</feature>
<dbReference type="EMBL" id="HG805880">
    <property type="protein sequence ID" value="CDW54111.1"/>
    <property type="molecule type" value="Genomic_DNA"/>
</dbReference>
<feature type="disulfide bond" evidence="4">
    <location>
        <begin position="294"/>
        <end position="321"/>
    </location>
</feature>
<evidence type="ECO:0000259" key="6">
    <source>
        <dbReference type="PROSITE" id="PS50923"/>
    </source>
</evidence>
<feature type="disulfide bond" evidence="4">
    <location>
        <begin position="542"/>
        <end position="569"/>
    </location>
</feature>
<sequence length="1417" mass="158232">MRTKTGWTCIFFLSSLCLLLPTEGATGYVITDCPIRPENWKIQFGKHRCRKSCLLDADCGPKHQCICDQECGLSCIRKGSHCSLVITGLANGHVRYPKEAIVGSSIKYECSAGYRLVGPARRVCQGNRLWSGWEPSCTTSDKCTKPPELPYARHNASEGLPVHDVNTVLRYECTKGYDADDGGFQLAKCLMHKGSAEWFGPDIKCIARSCGHPGEVLNAIRLGEQFTYPNTVTYRCIDGFYLRGLSTLTCANDGRWVGEKPTCKPIECPRPKAPLYGQVQGTSVDFQSKVVYSCEEGYRMVGQKQRICQSDRSWSGMEPYCEEVSCPTLGVLWNGFIDGDETSFGAMVIFRCLDGMTHLGAPYSRCQKDGSWSHPLPSCMAPCQMPKLSNGLIMRDDLSEPVPHGEHVIIRCASFHELEYSENPVCNNGSWSHLPRCVPSRQKWPEPVRNGYVLFAKTHHGATARFVCHPGYQLKGPPVIRCSFGEWKGIRPVCTEKHCPHPKTVIGNIEHGLIKLEGSLGSYEYKDYIRAVGEHRTIAFECHRGYVLEGPARATCVNGTWQPNVRPRCVLQTHPSLSNRIDWDVIVRDKRHLYWKPIQVIRHSQEIQQAFEKGSILRENSFKRKRVDNDVHSLSNRFAILTDPGNVELENKLWASSSSACTLPTRANSFFVIADQIVTYGEEVPDGTTVKIHCSPGHVLEGLPENLCFTGTWKFSFGKCFPSIKSNSTKECCPLKLIDGSLVPSPVEANCPPPADSDRVAVVWLPPLEQVDNGSTYESTAIRRIAVGNGNFSNRRYPNASIVKYACQRPETNRSARQRPQAMSVQCVDGRWIALLRPCFSMESRQLEPTIRRFSMESSVSIPSLLSVSSLPPIVRRSRRCLKPDIRAPWQVVAYFSHSKANKGVVKPQVRCSTNNLTSWTKCVGGRWSELDENLCKNASSDQPLIREGDCIFNPLDFVHMTVSSVHSGEQFVFTQHLPEGTELTLRCEHVGLFQLVGPGQVLCRNGSWFSTSPKPYCRPIGRPPAIVFRTVQGDASPSSSGDLIVRRSSTLQLDCLYPMDKGQPAWHYTSSYRQYPQHWVNVSVDMDRFRDSHASMLTGNPITLSAYRLTVYMARPEDSGTFYCVDSVGRRHAIRVIIKVLIFTREKFCVTNWASEGKKKRAADIGLTMRGNITCPLLNQGQAMIAKATKGNYFGSVVDLKCRPGFTLIGASRLRCLESGQWSQVPLPQCQAVHCSPIRSSHPALMVNVSSYEYNGIAIFQCKTGFTVDGPRYIQCTSHGQWSEDPPNCAVVRCTNPDVPTGAVLVPRKVHYYYRDIVLFSCSSGYLLTGKNYAICNKHGIWTNSAPECLRFCWFPGQPVFGDTTSPPKAYYLVGDTIVYYCISNKYKMEGNAVTRCTGTGKWSSSVPSCKPQRPT</sequence>
<dbReference type="CDD" id="cd00033">
    <property type="entry name" value="CCP"/>
    <property type="match status" value="10"/>
</dbReference>
<dbReference type="Pfam" id="PF00084">
    <property type="entry name" value="Sushi"/>
    <property type="match status" value="11"/>
</dbReference>
<dbReference type="SUPFAM" id="SSF57535">
    <property type="entry name" value="Complement control module/SCR domain"/>
    <property type="match status" value="12"/>
</dbReference>
<feature type="domain" description="Sushi" evidence="6">
    <location>
        <begin position="435"/>
        <end position="496"/>
    </location>
</feature>
<evidence type="ECO:0000256" key="2">
    <source>
        <dbReference type="ARBA" id="ARBA00022737"/>
    </source>
</evidence>
<proteinExistence type="predicted"/>
<feature type="domain" description="Sushi" evidence="6">
    <location>
        <begin position="1363"/>
        <end position="1413"/>
    </location>
</feature>
<feature type="disulfide bond" evidence="4">
    <location>
        <begin position="1263"/>
        <end position="1290"/>
    </location>
</feature>
<evidence type="ECO:0000256" key="1">
    <source>
        <dbReference type="ARBA" id="ARBA00022729"/>
    </source>
</evidence>
<evidence type="ECO:0000256" key="3">
    <source>
        <dbReference type="ARBA" id="ARBA00023157"/>
    </source>
</evidence>
<feature type="domain" description="Sushi" evidence="6">
    <location>
        <begin position="659"/>
        <end position="722"/>
    </location>
</feature>
<organism evidence="7 8">
    <name type="scientific">Trichuris trichiura</name>
    <name type="common">Whipworm</name>
    <name type="synonym">Trichocephalus trichiurus</name>
    <dbReference type="NCBI Taxonomy" id="36087"/>
    <lineage>
        <taxon>Eukaryota</taxon>
        <taxon>Metazoa</taxon>
        <taxon>Ecdysozoa</taxon>
        <taxon>Nematoda</taxon>
        <taxon>Enoplea</taxon>
        <taxon>Dorylaimia</taxon>
        <taxon>Trichinellida</taxon>
        <taxon>Trichuridae</taxon>
        <taxon>Trichuris</taxon>
    </lineage>
</organism>
<name>A0A077Z1Z9_TRITR</name>
<feature type="disulfide bond" evidence="4">
    <location>
        <begin position="110"/>
        <end position="137"/>
    </location>
</feature>
<evidence type="ECO:0000256" key="4">
    <source>
        <dbReference type="PROSITE-ProRule" id="PRU00302"/>
    </source>
</evidence>
<keyword evidence="8" id="KW-1185">Reference proteome</keyword>
<keyword evidence="1 5" id="KW-0732">Signal</keyword>
<feature type="disulfide bond" evidence="4">
    <location>
        <begin position="236"/>
        <end position="263"/>
    </location>
</feature>
<dbReference type="OrthoDB" id="9991441at2759"/>
<feature type="domain" description="Sushi" evidence="6">
    <location>
        <begin position="266"/>
        <end position="323"/>
    </location>
</feature>
<dbReference type="PANTHER" id="PTHR45656:SF4">
    <property type="entry name" value="PROTEIN CBR-CLEC-78"/>
    <property type="match status" value="1"/>
</dbReference>
<evidence type="ECO:0000313" key="8">
    <source>
        <dbReference type="Proteomes" id="UP000030665"/>
    </source>
</evidence>
<dbReference type="Gene3D" id="2.10.70.10">
    <property type="entry name" value="Complement Module, domain 1"/>
    <property type="match status" value="12"/>
</dbReference>
<feature type="domain" description="Sushi" evidence="6">
    <location>
        <begin position="1234"/>
        <end position="1292"/>
    </location>
</feature>
<dbReference type="STRING" id="36087.A0A077Z1Z9"/>
<comment type="caution">
    <text evidence="4">Lacks conserved residue(s) required for the propagation of feature annotation.</text>
</comment>
<evidence type="ECO:0000256" key="5">
    <source>
        <dbReference type="SAM" id="SignalP"/>
    </source>
</evidence>
<dbReference type="PROSITE" id="PS50923">
    <property type="entry name" value="SUSHI"/>
    <property type="match status" value="13"/>
</dbReference>
<feature type="domain" description="Sushi" evidence="6">
    <location>
        <begin position="1293"/>
        <end position="1352"/>
    </location>
</feature>
<feature type="domain" description="Sushi" evidence="6">
    <location>
        <begin position="208"/>
        <end position="265"/>
    </location>
</feature>